<dbReference type="InterPro" id="IPR045063">
    <property type="entry name" value="Dynamin_N"/>
</dbReference>
<dbReference type="Gene3D" id="3.40.50.300">
    <property type="entry name" value="P-loop containing nucleotide triphosphate hydrolases"/>
    <property type="match status" value="1"/>
</dbReference>
<keyword evidence="5 7" id="KW-0472">Membrane</keyword>
<keyword evidence="4" id="KW-0342">GTP-binding</keyword>
<comment type="caution">
    <text evidence="10">The sequence shown here is derived from an EMBL/GenBank/DDBJ whole genome shotgun (WGS) entry which is preliminary data.</text>
</comment>
<keyword evidence="7" id="KW-1133">Transmembrane helix</keyword>
<name>A0ABV4WVY2_9CYAN</name>
<dbReference type="InterPro" id="IPR029024">
    <property type="entry name" value="TerB-like"/>
</dbReference>
<keyword evidence="2" id="KW-0547">Nucleotide-binding</keyword>
<dbReference type="RefSeq" id="WP_413281542.1">
    <property type="nucleotide sequence ID" value="NZ_JBHFNT010000301.1"/>
</dbReference>
<dbReference type="Gene3D" id="1.10.3680.10">
    <property type="entry name" value="TerB-like"/>
    <property type="match status" value="1"/>
</dbReference>
<organism evidence="10 11">
    <name type="scientific">Floridaenema evergladense BLCC-F167</name>
    <dbReference type="NCBI Taxonomy" id="3153639"/>
    <lineage>
        <taxon>Bacteria</taxon>
        <taxon>Bacillati</taxon>
        <taxon>Cyanobacteriota</taxon>
        <taxon>Cyanophyceae</taxon>
        <taxon>Oscillatoriophycideae</taxon>
        <taxon>Aerosakkonematales</taxon>
        <taxon>Aerosakkonemataceae</taxon>
        <taxon>Floridanema</taxon>
        <taxon>Floridanema evergladense</taxon>
    </lineage>
</organism>
<evidence type="ECO:0000259" key="8">
    <source>
        <dbReference type="Pfam" id="PF00350"/>
    </source>
</evidence>
<evidence type="ECO:0000256" key="1">
    <source>
        <dbReference type="ARBA" id="ARBA00004370"/>
    </source>
</evidence>
<dbReference type="InterPro" id="IPR007791">
    <property type="entry name" value="DjlA_N"/>
</dbReference>
<evidence type="ECO:0000256" key="5">
    <source>
        <dbReference type="ARBA" id="ARBA00023136"/>
    </source>
</evidence>
<sequence length="877" mass="98537">MDTKLVDSQAVDLLSNITGQKLSQEDVTPSVIFLAALVTLLLGVIYADSQVTEEEKQKLYKTLNKFIPAEGGVCALTKLMVKGVKENLDYTKSTNLLKLTSSFSKSQKLLLLSFGYEMSAADGTIEAREKRYLEVIADWLGVKSAHLAVLEAGFSRQGNVNVAALSEIKSLLDPAHFRELDTIFVKAANDILESLSPQSENQKPQQQEVTKTNSSEEKTVSAPSQTPPSQQNQTTSYQELAKFNQQKRKLDNLCGQLYNVIRDCCDRNLLPPTLTTEIEKISQKLQSQRFRLAVVGEFSQGKSTLLNALLREEIQPVRAIPCSGTITVLKYGTQKRVVCRYKDGREEEIPFEQYKEKAAIPKKAAQEHRNDEHFCSDIDEIIFEHPDLDLCRNGVEILDSPGLNEHPARTAITQKLLQDTDAAIFLTNASRLLPEKEKELIQDVRNQLNGGKENQPAENLFVLVNFMDLLEEEEDRQDVKHRLESFVKDNSLLTANDSRIHYISAKATLKSILHKTEDEHLKNFQKFTQSVENFLTVDRGNLKIKQSVEAIQLVIQESLTTLQQAEAALDGKINLSEAERRKILEQIGESSGRDVKIRLLADKLLDEVREPVDKSWNQWVNSLEDRLRKKSDKWTSENSPIWSRDALARDFASQFNDDLAAELDIWITHQLQARILKEPLETLDSDIDQHLTTILSGLQSLNRQINSSSRNLAYFNEKIATGATAEEWFFSSLGVAGLAVALIPVIVLAGPLMTIIASVGAVVSGGAGLGMMFVGVTNIIKGNVFDFGYQEFLKSKQNVFEKIEKMINSVFEQRVTEASDTIAKVITYYETLLEQQEKAHQQNLQERELDKISIAQKRQELEQVQKEIAALLTQATA</sequence>
<dbReference type="CDD" id="cd07177">
    <property type="entry name" value="terB_like"/>
    <property type="match status" value="1"/>
</dbReference>
<gene>
    <name evidence="10" type="ORF">ACE1CA_32640</name>
</gene>
<dbReference type="PANTHER" id="PTHR10465:SF0">
    <property type="entry name" value="SARCALUMENIN"/>
    <property type="match status" value="1"/>
</dbReference>
<accession>A0ABV4WVY2</accession>
<evidence type="ECO:0000313" key="10">
    <source>
        <dbReference type="EMBL" id="MFB2839264.1"/>
    </source>
</evidence>
<feature type="domain" description="Dynamin N-terminal" evidence="8">
    <location>
        <begin position="292"/>
        <end position="443"/>
    </location>
</feature>
<dbReference type="SUPFAM" id="SSF52540">
    <property type="entry name" value="P-loop containing nucleoside triphosphate hydrolases"/>
    <property type="match status" value="1"/>
</dbReference>
<dbReference type="SUPFAM" id="SSF158682">
    <property type="entry name" value="TerB-like"/>
    <property type="match status" value="1"/>
</dbReference>
<feature type="transmembrane region" description="Helical" evidence="7">
    <location>
        <begin position="728"/>
        <end position="749"/>
    </location>
</feature>
<dbReference type="InterPro" id="IPR027094">
    <property type="entry name" value="Mitofusin_fam"/>
</dbReference>
<feature type="region of interest" description="Disordered" evidence="6">
    <location>
        <begin position="195"/>
        <end position="236"/>
    </location>
</feature>
<evidence type="ECO:0000313" key="11">
    <source>
        <dbReference type="Proteomes" id="UP001576780"/>
    </source>
</evidence>
<dbReference type="PANTHER" id="PTHR10465">
    <property type="entry name" value="TRANSMEMBRANE GTPASE FZO1"/>
    <property type="match status" value="1"/>
</dbReference>
<evidence type="ECO:0000256" key="2">
    <source>
        <dbReference type="ARBA" id="ARBA00022741"/>
    </source>
</evidence>
<dbReference type="EMBL" id="JBHFNT010000301">
    <property type="protein sequence ID" value="MFB2839264.1"/>
    <property type="molecule type" value="Genomic_DNA"/>
</dbReference>
<keyword evidence="11" id="KW-1185">Reference proteome</keyword>
<feature type="transmembrane region" description="Helical" evidence="7">
    <location>
        <begin position="755"/>
        <end position="780"/>
    </location>
</feature>
<protein>
    <submittedName>
        <fullName evidence="10">Dynamin family protein</fullName>
    </submittedName>
</protein>
<feature type="compositionally biased region" description="Low complexity" evidence="6">
    <location>
        <begin position="223"/>
        <end position="236"/>
    </location>
</feature>
<dbReference type="InterPro" id="IPR027417">
    <property type="entry name" value="P-loop_NTPase"/>
</dbReference>
<evidence type="ECO:0000256" key="3">
    <source>
        <dbReference type="ARBA" id="ARBA00022801"/>
    </source>
</evidence>
<evidence type="ECO:0000256" key="6">
    <source>
        <dbReference type="SAM" id="MobiDB-lite"/>
    </source>
</evidence>
<dbReference type="Pfam" id="PF05099">
    <property type="entry name" value="TerB"/>
    <property type="match status" value="1"/>
</dbReference>
<dbReference type="Proteomes" id="UP001576780">
    <property type="component" value="Unassembled WGS sequence"/>
</dbReference>
<evidence type="ECO:0000256" key="4">
    <source>
        <dbReference type="ARBA" id="ARBA00023134"/>
    </source>
</evidence>
<keyword evidence="7" id="KW-0812">Transmembrane</keyword>
<feature type="compositionally biased region" description="Polar residues" evidence="6">
    <location>
        <begin position="195"/>
        <end position="213"/>
    </location>
</feature>
<reference evidence="10 11" key="1">
    <citation type="submission" date="2024-09" db="EMBL/GenBank/DDBJ databases">
        <title>Floridaenema gen nov. (Aerosakkonemataceae, Aerosakkonematales ord. nov., Cyanobacteria) from benthic tropical and subtropical fresh waters, with the description of four new species.</title>
        <authorList>
            <person name="Moretto J.A."/>
            <person name="Berthold D.E."/>
            <person name="Lefler F.W."/>
            <person name="Huang I.-S."/>
            <person name="Laughinghouse H. IV."/>
        </authorList>
    </citation>
    <scope>NUCLEOTIDE SEQUENCE [LARGE SCALE GENOMIC DNA]</scope>
    <source>
        <strain evidence="10 11">BLCC-F167</strain>
    </source>
</reference>
<comment type="subcellular location">
    <subcellularLocation>
        <location evidence="1">Membrane</location>
    </subcellularLocation>
</comment>
<proteinExistence type="predicted"/>
<evidence type="ECO:0000256" key="7">
    <source>
        <dbReference type="SAM" id="Phobius"/>
    </source>
</evidence>
<keyword evidence="3" id="KW-0378">Hydrolase</keyword>
<feature type="domain" description="Co-chaperone DjlA N-terminal" evidence="9">
    <location>
        <begin position="36"/>
        <end position="147"/>
    </location>
</feature>
<dbReference type="CDD" id="cd09912">
    <property type="entry name" value="DLP_2"/>
    <property type="match status" value="1"/>
</dbReference>
<evidence type="ECO:0000259" key="9">
    <source>
        <dbReference type="Pfam" id="PF05099"/>
    </source>
</evidence>
<dbReference type="Pfam" id="PF00350">
    <property type="entry name" value="Dynamin_N"/>
    <property type="match status" value="1"/>
</dbReference>